<keyword evidence="1" id="KW-1133">Transmembrane helix</keyword>
<evidence type="ECO:0000313" key="2">
    <source>
        <dbReference type="EMBL" id="SVE09398.1"/>
    </source>
</evidence>
<protein>
    <recommendedName>
        <fullName evidence="3">Major facilitator superfamily (MFS) profile domain-containing protein</fullName>
    </recommendedName>
</protein>
<name>A0A383AQL9_9ZZZZ</name>
<feature type="transmembrane region" description="Helical" evidence="1">
    <location>
        <begin position="71"/>
        <end position="95"/>
    </location>
</feature>
<proteinExistence type="predicted"/>
<gene>
    <name evidence="2" type="ORF">METZ01_LOCUS462252</name>
</gene>
<feature type="transmembrane region" description="Helical" evidence="1">
    <location>
        <begin position="102"/>
        <end position="122"/>
    </location>
</feature>
<feature type="transmembrane region" description="Helical" evidence="1">
    <location>
        <begin position="45"/>
        <end position="65"/>
    </location>
</feature>
<dbReference type="AlphaFoldDB" id="A0A383AQL9"/>
<sequence>GLLARDTYGFNDVQAAQVATLAFWVRPLAALAAGSIGDKIGGPRTIAACFVLLIAGDLVVALGFLEPTAPWMLFTTVIAIGAGVYGLRGLYFAIFNDAGVPLALTGTAVGLVSTIGYTPEIFMGPLMGYLTDTYPGALGHQYFFGVLAGFAALGLCCTLLFQRLSVNASGQRRGVQQ</sequence>
<dbReference type="InterPro" id="IPR036259">
    <property type="entry name" value="MFS_trans_sf"/>
</dbReference>
<evidence type="ECO:0000256" key="1">
    <source>
        <dbReference type="SAM" id="Phobius"/>
    </source>
</evidence>
<reference evidence="2" key="1">
    <citation type="submission" date="2018-05" db="EMBL/GenBank/DDBJ databases">
        <authorList>
            <person name="Lanie J.A."/>
            <person name="Ng W.-L."/>
            <person name="Kazmierczak K.M."/>
            <person name="Andrzejewski T.M."/>
            <person name="Davidsen T.M."/>
            <person name="Wayne K.J."/>
            <person name="Tettelin H."/>
            <person name="Glass J.I."/>
            <person name="Rusch D."/>
            <person name="Podicherti R."/>
            <person name="Tsui H.-C.T."/>
            <person name="Winkler M.E."/>
        </authorList>
    </citation>
    <scope>NUCLEOTIDE SEQUENCE</scope>
</reference>
<evidence type="ECO:0008006" key="3">
    <source>
        <dbReference type="Google" id="ProtNLM"/>
    </source>
</evidence>
<keyword evidence="1" id="KW-0472">Membrane</keyword>
<dbReference type="EMBL" id="UINC01193671">
    <property type="protein sequence ID" value="SVE09398.1"/>
    <property type="molecule type" value="Genomic_DNA"/>
</dbReference>
<accession>A0A383AQL9</accession>
<feature type="non-terminal residue" evidence="2">
    <location>
        <position position="1"/>
    </location>
</feature>
<organism evidence="2">
    <name type="scientific">marine metagenome</name>
    <dbReference type="NCBI Taxonomy" id="408172"/>
    <lineage>
        <taxon>unclassified sequences</taxon>
        <taxon>metagenomes</taxon>
        <taxon>ecological metagenomes</taxon>
    </lineage>
</organism>
<dbReference type="SUPFAM" id="SSF103473">
    <property type="entry name" value="MFS general substrate transporter"/>
    <property type="match status" value="1"/>
</dbReference>
<feature type="transmembrane region" description="Helical" evidence="1">
    <location>
        <begin position="15"/>
        <end position="33"/>
    </location>
</feature>
<keyword evidence="1" id="KW-0812">Transmembrane</keyword>
<dbReference type="Gene3D" id="1.20.1250.20">
    <property type="entry name" value="MFS general substrate transporter like domains"/>
    <property type="match status" value="1"/>
</dbReference>
<feature type="transmembrane region" description="Helical" evidence="1">
    <location>
        <begin position="142"/>
        <end position="161"/>
    </location>
</feature>